<reference evidence="10 11" key="1">
    <citation type="journal article" date="2016" name="Virology">
        <title>The genomic content and context of auxiliary metabolic genes in marine cyanomyoviruses.</title>
        <authorList>
            <person name="Crummett L.T."/>
            <person name="Puxty R.J."/>
            <person name="Weihe C."/>
            <person name="Marston M.F."/>
            <person name="Martiny J.B."/>
        </authorList>
    </citation>
    <scope>NUCLEOTIDE SEQUENCE [LARGE SCALE GENOMIC DNA]</scope>
    <source>
        <strain evidence="7">0309SB33</strain>
        <strain evidence="8">0809CC03</strain>
        <strain evidence="9">0810SB17</strain>
    </source>
</reference>
<comment type="cofactor">
    <cofactor evidence="1">
        <name>L-ascorbate</name>
        <dbReference type="ChEBI" id="CHEBI:38290"/>
    </cofactor>
</comment>
<evidence type="ECO:0000256" key="5">
    <source>
        <dbReference type="ARBA" id="ARBA00023004"/>
    </source>
</evidence>
<protein>
    <submittedName>
        <fullName evidence="7">2OG-Fe(II) oxygenase</fullName>
    </submittedName>
</protein>
<evidence type="ECO:0000313" key="9">
    <source>
        <dbReference type="EMBL" id="AOV58032.1"/>
    </source>
</evidence>
<evidence type="ECO:0000259" key="6">
    <source>
        <dbReference type="SMART" id="SM00702"/>
    </source>
</evidence>
<dbReference type="Pfam" id="PF13640">
    <property type="entry name" value="2OG-FeII_Oxy_3"/>
    <property type="match status" value="1"/>
</dbReference>
<evidence type="ECO:0000256" key="2">
    <source>
        <dbReference type="ARBA" id="ARBA00022723"/>
    </source>
</evidence>
<dbReference type="EMBL" id="KU686195">
    <property type="protein sequence ID" value="AOV58032.1"/>
    <property type="molecule type" value="Genomic_DNA"/>
</dbReference>
<dbReference type="SMART" id="SM00702">
    <property type="entry name" value="P4Hc"/>
    <property type="match status" value="1"/>
</dbReference>
<dbReference type="InterPro" id="IPR044862">
    <property type="entry name" value="Pro_4_hyd_alph_FE2OG_OXY"/>
</dbReference>
<dbReference type="GO" id="GO:0031418">
    <property type="term" value="F:L-ascorbic acid binding"/>
    <property type="evidence" value="ECO:0007669"/>
    <property type="project" value="InterPro"/>
</dbReference>
<evidence type="ECO:0000256" key="1">
    <source>
        <dbReference type="ARBA" id="ARBA00001961"/>
    </source>
</evidence>
<organism evidence="7 12">
    <name type="scientific">Synechococcus phage S-CAM1</name>
    <dbReference type="NCBI Taxonomy" id="754037"/>
    <lineage>
        <taxon>Viruses</taxon>
        <taxon>Duplodnaviria</taxon>
        <taxon>Heunggongvirae</taxon>
        <taxon>Uroviricota</taxon>
        <taxon>Caudoviricetes</taxon>
        <taxon>Pantevenvirales</taxon>
        <taxon>Kyanoviridae</taxon>
        <taxon>Anaposvirus</taxon>
        <taxon>Anaposvirus socalone</taxon>
    </lineage>
</organism>
<dbReference type="GO" id="GO:0016705">
    <property type="term" value="F:oxidoreductase activity, acting on paired donors, with incorporation or reduction of molecular oxygen"/>
    <property type="evidence" value="ECO:0007669"/>
    <property type="project" value="InterPro"/>
</dbReference>
<evidence type="ECO:0000313" key="11">
    <source>
        <dbReference type="Proteomes" id="UP000241591"/>
    </source>
</evidence>
<dbReference type="PANTHER" id="PTHR10869:SF246">
    <property type="entry name" value="TRANSMEMBRANE PROLYL 4-HYDROXYLASE"/>
    <property type="match status" value="1"/>
</dbReference>
<evidence type="ECO:0000313" key="12">
    <source>
        <dbReference type="Proteomes" id="UP000241610"/>
    </source>
</evidence>
<evidence type="ECO:0000256" key="3">
    <source>
        <dbReference type="ARBA" id="ARBA00022964"/>
    </source>
</evidence>
<proteinExistence type="predicted"/>
<feature type="domain" description="Prolyl 4-hydroxylase alpha subunit" evidence="6">
    <location>
        <begin position="24"/>
        <end position="215"/>
    </location>
</feature>
<keyword evidence="4" id="KW-0560">Oxidoreductase</keyword>
<name>A0A1D8KF58_9CAUD</name>
<gene>
    <name evidence="8" type="ORF">C030809_027</name>
    <name evidence="7" type="ORF">N330309_027</name>
    <name evidence="9" type="ORF">S170810_027</name>
</gene>
<keyword evidence="5" id="KW-0408">Iron</keyword>
<accession>A0A1D8KF58</accession>
<dbReference type="Proteomes" id="UP000241494">
    <property type="component" value="Segment"/>
</dbReference>
<sequence length="223" mass="25563">MGLAPYRPLELMRNKAATRSDFQDFIGVWEGFVPKPFCEEMIKYGNDVLDENTAALAVGTPQSLYGVSDGGSQYKGKGNRHDASFMVNYHASDRSAQINQFLKSCMMHYMDEFDQLKGMTMVSTDIKFQRTPSGGGYHLWHYENASHEYSQREVTWMIYLNDIEEGGETEFRFQKRRIRPTQGTVVLFPACMTHVHKGNMVMGEDNKYIVTGWYIKTPSPLTH</sequence>
<dbReference type="Proteomes" id="UP000241610">
    <property type="component" value="Segment"/>
</dbReference>
<dbReference type="InterPro" id="IPR006620">
    <property type="entry name" value="Pro_4_hyd_alph"/>
</dbReference>
<dbReference type="InterPro" id="IPR045054">
    <property type="entry name" value="P4HA-like"/>
</dbReference>
<dbReference type="EMBL" id="KU686192">
    <property type="protein sequence ID" value="AOV57282.1"/>
    <property type="molecule type" value="Genomic_DNA"/>
</dbReference>
<evidence type="ECO:0000313" key="10">
    <source>
        <dbReference type="Proteomes" id="UP000241494"/>
    </source>
</evidence>
<dbReference type="Proteomes" id="UP000241591">
    <property type="component" value="Segment"/>
</dbReference>
<dbReference type="PANTHER" id="PTHR10869">
    <property type="entry name" value="PROLYL 4-HYDROXYLASE ALPHA SUBUNIT"/>
    <property type="match status" value="1"/>
</dbReference>
<evidence type="ECO:0000313" key="8">
    <source>
        <dbReference type="EMBL" id="AOV57782.1"/>
    </source>
</evidence>
<keyword evidence="2" id="KW-0479">Metal-binding</keyword>
<dbReference type="EMBL" id="KU686194">
    <property type="protein sequence ID" value="AOV57782.1"/>
    <property type="molecule type" value="Genomic_DNA"/>
</dbReference>
<dbReference type="GO" id="GO:0005506">
    <property type="term" value="F:iron ion binding"/>
    <property type="evidence" value="ECO:0007669"/>
    <property type="project" value="InterPro"/>
</dbReference>
<dbReference type="Gene3D" id="2.60.120.620">
    <property type="entry name" value="q2cbj1_9rhob like domain"/>
    <property type="match status" value="1"/>
</dbReference>
<evidence type="ECO:0000256" key="4">
    <source>
        <dbReference type="ARBA" id="ARBA00023002"/>
    </source>
</evidence>
<evidence type="ECO:0000313" key="7">
    <source>
        <dbReference type="EMBL" id="AOV57282.1"/>
    </source>
</evidence>
<keyword evidence="3" id="KW-0223">Dioxygenase</keyword>
<dbReference type="GO" id="GO:0051213">
    <property type="term" value="F:dioxygenase activity"/>
    <property type="evidence" value="ECO:0007669"/>
    <property type="project" value="UniProtKB-KW"/>
</dbReference>